<dbReference type="EMBL" id="BARU01019089">
    <property type="protein sequence ID" value="GAH48906.1"/>
    <property type="molecule type" value="Genomic_DNA"/>
</dbReference>
<accession>X1FTA6</accession>
<dbReference type="AlphaFoldDB" id="X1FTA6"/>
<protein>
    <submittedName>
        <fullName evidence="1">Uncharacterized protein</fullName>
    </submittedName>
</protein>
<evidence type="ECO:0000313" key="1">
    <source>
        <dbReference type="EMBL" id="GAH48906.1"/>
    </source>
</evidence>
<proteinExistence type="predicted"/>
<comment type="caution">
    <text evidence="1">The sequence shown here is derived from an EMBL/GenBank/DDBJ whole genome shotgun (WGS) entry which is preliminary data.</text>
</comment>
<gene>
    <name evidence="1" type="ORF">S03H2_31482</name>
</gene>
<name>X1FTA6_9ZZZZ</name>
<reference evidence="1" key="1">
    <citation type="journal article" date="2014" name="Front. Microbiol.">
        <title>High frequency of phylogenetically diverse reductive dehalogenase-homologous genes in deep subseafloor sedimentary metagenomes.</title>
        <authorList>
            <person name="Kawai M."/>
            <person name="Futagami T."/>
            <person name="Toyoda A."/>
            <person name="Takaki Y."/>
            <person name="Nishi S."/>
            <person name="Hori S."/>
            <person name="Arai W."/>
            <person name="Tsubouchi T."/>
            <person name="Morono Y."/>
            <person name="Uchiyama I."/>
            <person name="Ito T."/>
            <person name="Fujiyama A."/>
            <person name="Inagaki F."/>
            <person name="Takami H."/>
        </authorList>
    </citation>
    <scope>NUCLEOTIDE SEQUENCE</scope>
    <source>
        <strain evidence="1">Expedition CK06-06</strain>
    </source>
</reference>
<feature type="non-terminal residue" evidence="1">
    <location>
        <position position="1"/>
    </location>
</feature>
<organism evidence="1">
    <name type="scientific">marine sediment metagenome</name>
    <dbReference type="NCBI Taxonomy" id="412755"/>
    <lineage>
        <taxon>unclassified sequences</taxon>
        <taxon>metagenomes</taxon>
        <taxon>ecological metagenomes</taxon>
    </lineage>
</organism>
<sequence>LYKNFFSPVMKLVRKERVGGKVKRKYDVPKTPYQRLIESRQISEEEKKKLQILYLSLNPAELKRKIEEKTHRLYRAYEDKKRTRDANPHKRRIPRSVRNYMIQQSSIGLGR</sequence>